<dbReference type="Proteomes" id="UP000821866">
    <property type="component" value="Chromosome 7"/>
</dbReference>
<gene>
    <name evidence="1" type="ORF">HPB51_001706</name>
</gene>
<name>A0A9J6DEF3_RHIMP</name>
<dbReference type="AlphaFoldDB" id="A0A9J6DEF3"/>
<reference evidence="1" key="2">
    <citation type="submission" date="2021-09" db="EMBL/GenBank/DDBJ databases">
        <authorList>
            <person name="Jia N."/>
            <person name="Wang J."/>
            <person name="Shi W."/>
            <person name="Du L."/>
            <person name="Sun Y."/>
            <person name="Zhan W."/>
            <person name="Jiang J."/>
            <person name="Wang Q."/>
            <person name="Zhang B."/>
            <person name="Ji P."/>
            <person name="Sakyi L.B."/>
            <person name="Cui X."/>
            <person name="Yuan T."/>
            <person name="Jiang B."/>
            <person name="Yang W."/>
            <person name="Lam T.T.-Y."/>
            <person name="Chang Q."/>
            <person name="Ding S."/>
            <person name="Wang X."/>
            <person name="Zhu J."/>
            <person name="Ruan X."/>
            <person name="Zhao L."/>
            <person name="Wei J."/>
            <person name="Que T."/>
            <person name="Du C."/>
            <person name="Cheng J."/>
            <person name="Dai P."/>
            <person name="Han X."/>
            <person name="Huang E."/>
            <person name="Gao Y."/>
            <person name="Liu J."/>
            <person name="Shao H."/>
            <person name="Ye R."/>
            <person name="Li L."/>
            <person name="Wei W."/>
            <person name="Wang X."/>
            <person name="Wang C."/>
            <person name="Huo Q."/>
            <person name="Li W."/>
            <person name="Guo W."/>
            <person name="Chen H."/>
            <person name="Chen S."/>
            <person name="Zhou L."/>
            <person name="Zhou L."/>
            <person name="Ni X."/>
            <person name="Tian J."/>
            <person name="Zhou Y."/>
            <person name="Sheng Y."/>
            <person name="Liu T."/>
            <person name="Pan Y."/>
            <person name="Xia L."/>
            <person name="Li J."/>
            <person name="Zhao F."/>
            <person name="Cao W."/>
        </authorList>
    </citation>
    <scope>NUCLEOTIDE SEQUENCE</scope>
    <source>
        <strain evidence="1">Rmic-2018</strain>
        <tissue evidence="1">Larvae</tissue>
    </source>
</reference>
<sequence length="181" mass="20039">MNWQQQAQDRVDRRNMREAFVLKWAYSVLWSGPCSSSGNNVLRNPFHFILQVATILLGCIDTSWCCVGGGSSSVMVLRSLQPYIAARGMFPRVDAYADPFVTALTYRPASVTSFHVTESVPIKAAPGLCFDSGPCSSSGNNVLRNPFHFILQVRQEPDPLREGSPSPLQVSKIKMLPYLSL</sequence>
<comment type="caution">
    <text evidence="1">The sequence shown here is derived from an EMBL/GenBank/DDBJ whole genome shotgun (WGS) entry which is preliminary data.</text>
</comment>
<proteinExistence type="predicted"/>
<organism evidence="1 2">
    <name type="scientific">Rhipicephalus microplus</name>
    <name type="common">Cattle tick</name>
    <name type="synonym">Boophilus microplus</name>
    <dbReference type="NCBI Taxonomy" id="6941"/>
    <lineage>
        <taxon>Eukaryota</taxon>
        <taxon>Metazoa</taxon>
        <taxon>Ecdysozoa</taxon>
        <taxon>Arthropoda</taxon>
        <taxon>Chelicerata</taxon>
        <taxon>Arachnida</taxon>
        <taxon>Acari</taxon>
        <taxon>Parasitiformes</taxon>
        <taxon>Ixodida</taxon>
        <taxon>Ixodoidea</taxon>
        <taxon>Ixodidae</taxon>
        <taxon>Rhipicephalinae</taxon>
        <taxon>Rhipicephalus</taxon>
        <taxon>Boophilus</taxon>
    </lineage>
</organism>
<dbReference type="EMBL" id="JABSTU010000009">
    <property type="protein sequence ID" value="KAH8020408.1"/>
    <property type="molecule type" value="Genomic_DNA"/>
</dbReference>
<reference evidence="1" key="1">
    <citation type="journal article" date="2020" name="Cell">
        <title>Large-Scale Comparative Analyses of Tick Genomes Elucidate Their Genetic Diversity and Vector Capacities.</title>
        <authorList>
            <consortium name="Tick Genome and Microbiome Consortium (TIGMIC)"/>
            <person name="Jia N."/>
            <person name="Wang J."/>
            <person name="Shi W."/>
            <person name="Du L."/>
            <person name="Sun Y."/>
            <person name="Zhan W."/>
            <person name="Jiang J.F."/>
            <person name="Wang Q."/>
            <person name="Zhang B."/>
            <person name="Ji P."/>
            <person name="Bell-Sakyi L."/>
            <person name="Cui X.M."/>
            <person name="Yuan T.T."/>
            <person name="Jiang B.G."/>
            <person name="Yang W.F."/>
            <person name="Lam T.T."/>
            <person name="Chang Q.C."/>
            <person name="Ding S.J."/>
            <person name="Wang X.J."/>
            <person name="Zhu J.G."/>
            <person name="Ruan X.D."/>
            <person name="Zhao L."/>
            <person name="Wei J.T."/>
            <person name="Ye R.Z."/>
            <person name="Que T.C."/>
            <person name="Du C.H."/>
            <person name="Zhou Y.H."/>
            <person name="Cheng J.X."/>
            <person name="Dai P.F."/>
            <person name="Guo W.B."/>
            <person name="Han X.H."/>
            <person name="Huang E.J."/>
            <person name="Li L.F."/>
            <person name="Wei W."/>
            <person name="Gao Y.C."/>
            <person name="Liu J.Z."/>
            <person name="Shao H.Z."/>
            <person name="Wang X."/>
            <person name="Wang C.C."/>
            <person name="Yang T.C."/>
            <person name="Huo Q.B."/>
            <person name="Li W."/>
            <person name="Chen H.Y."/>
            <person name="Chen S.E."/>
            <person name="Zhou L.G."/>
            <person name="Ni X.B."/>
            <person name="Tian J.H."/>
            <person name="Sheng Y."/>
            <person name="Liu T."/>
            <person name="Pan Y.S."/>
            <person name="Xia L.Y."/>
            <person name="Li J."/>
            <person name="Zhao F."/>
            <person name="Cao W.C."/>
        </authorList>
    </citation>
    <scope>NUCLEOTIDE SEQUENCE</scope>
    <source>
        <strain evidence="1">Rmic-2018</strain>
    </source>
</reference>
<evidence type="ECO:0000313" key="1">
    <source>
        <dbReference type="EMBL" id="KAH8020408.1"/>
    </source>
</evidence>
<evidence type="ECO:0000313" key="2">
    <source>
        <dbReference type="Proteomes" id="UP000821866"/>
    </source>
</evidence>
<keyword evidence="2" id="KW-1185">Reference proteome</keyword>
<accession>A0A9J6DEF3</accession>
<protein>
    <submittedName>
        <fullName evidence="1">Uncharacterized protein</fullName>
    </submittedName>
</protein>